<keyword evidence="3" id="KW-0808">Transferase</keyword>
<name>E1F0K9_GIAIA</name>
<evidence type="ECO:0000313" key="4">
    <source>
        <dbReference type="Proteomes" id="UP000008974"/>
    </source>
</evidence>
<dbReference type="VEuPathDB" id="GiardiaDB:GLP15_3896"/>
<keyword evidence="3" id="KW-0548">Nucleotidyltransferase</keyword>
<dbReference type="GO" id="GO:0003968">
    <property type="term" value="F:RNA-directed RNA polymerase activity"/>
    <property type="evidence" value="ECO:0007669"/>
    <property type="project" value="UniProtKB-KW"/>
</dbReference>
<dbReference type="Proteomes" id="UP000008974">
    <property type="component" value="Unassembled WGS sequence"/>
</dbReference>
<accession>E1F0K9</accession>
<dbReference type="EMBL" id="ACVC01000108">
    <property type="protein sequence ID" value="EFO63991.1"/>
    <property type="molecule type" value="Genomic_DNA"/>
</dbReference>
<evidence type="ECO:0000313" key="3">
    <source>
        <dbReference type="EMBL" id="EFO63991.1"/>
    </source>
</evidence>
<feature type="compositionally biased region" description="Polar residues" evidence="1">
    <location>
        <begin position="1822"/>
        <end position="1867"/>
    </location>
</feature>
<dbReference type="OrthoDB" id="6513042at2759"/>
<dbReference type="OMA" id="CKICTRR"/>
<sequence length="1999" mass="224468">MPSASELYTQYPYIAPPGCFPPQGFDFPLLSLSFPLRYAFDQFHLNSAAFRALDQSRIITQLYNLQVSAIENDEDEISLLLAAYNYLATECRKVDPMYAQEVLDDLVVLHNGQLEGEHKQALIYINTNTVSKDSYSSVFSAYTDDRIDASHSNLLELSLFTHRDHFAIISGPHIHSPLRLKSVLGAPNPKNISALVFKVIIAIIATKERVYALLLPQTPILEMSSRHLREFGSRHFLRVEFTIPRSSPSSLLQRSVSPYSRRHEAELPDHAGSSSAQRKYKLHKKPVVAEERIQYSIARAGFPSLIHRKFAHSSHSSILQRAIYNILATGIYLGGSLFIYYAQGSGQLKEQQCWFIRAPDYELMYKYMQHFTAFIKDFKYYQSFYANLSSKLYTFYVSPILPSVDHLDSILNSFIRPRAVIFREFAINWLGDINEVQACKICTRRGLCFGKSLPTIKVREEHVQVVADRQYNNYVFTDGAGEISYDLMLEIALCLNKLKVEQLNKNTETHYLDEFADTSEDTEQNMSHLQPNLKTISNLIQVPSAVQMRWAGAKGVLILNALLPPKTILLHNSQIKFSIPNPTETQQTIEILRVAQPSKGMINMQIIVLLSEMGVPDDVFLNLVYQDLQKALLFLEPIDRCRYQADLYQLVSRTSHSPSGKIILQMLMAGVDIIEPCLQFILMKLQLMQLRSMKANMRFSVPDSRIFVGIYDCFDLLKEGEVYIGLQEPLSISKWTATTHLKAIFNDTQRESLLPPDLNLHISDVVGLDISCVEGRVIVAKNPCFYRGDVRIYQAVNIFERLKQETSRQKLKAVLPSFVTREAIRGMYRGVICFPKYYEGRPMTDCLSGSDLDGDIYWVSWDASLLGTIQREYEPASFQARPGEIDICTPDLKDIEAGLGNLLRIDSTAKTVAPGCDGSAWPFLQELKLEQFYNLSCLLRKNYISAVLKDQCSRGVDLESKKILYSKVNMAPVELILKEAFILEWVSSAFFDKTVGRIGSELKIVGDMLGYSHPLTMELGRQFFFAIDADKTGWRRKAVPAMRKLIAPSVKKLCQSSQEDLEETYLSESSDFLSDCGTKIDEITHYTTDTYTTCLNEVADFTSTQSNELTNSLDTVSDESDSSRGEDGSLRFIFSDTEGSDGSVAEPCLKLQSPQHVSLKKGLEQELRESSLVNPLSASSCSKSRAKSTTKRIFLYKHGYKSNQKSQDSLDCKGAATDGVTEGIHKNKPKTRMSLSAIASAHAALAQLISSRKKTSQVSNQTKDTQAHASFPFSRVSLVPNWMIGNAITGLLYPTDSDWLRLKNKIIYHSKSVSGSIYNLLTSGENNSVSILRKCIGLNEKPFFQAIMDTLRPVSTVLPINLVKIKDSIATNMAASLSSLSFDLSQLTEFSTKDSLMLLGIQNGVFRRQIDISVHIFGSVIADFNSLSQRGKLHTDIKGSAYSRMVSVYSSQLRNGVSDEERRARAVILYYLFYTYASIQLLPTIRYCEQIYGTPELKDVYSNSGLTQVKATSSSSGSLEWSTDALEDTDGMSQTSSSEYKPDNSHKNKAHKSRIAFSSPLDNQIHFSYKSDTKGSIIQYLESITHNRALIGISASSHDSLVWNRHTDLPSYKASTPSSIILCNRYSVTGILLSEEEAQCKLGGFSNVPAFSDISKCLKSLAKKKVSTLPSIVPFSHEYSNKHDTDMCVAHHLFVNKLPCNWPVSMTNPTIAFSRPNLNDNTVWLWENAWKSFLNAQLTLLQAKPQDLQEIPVSALIKRNTSSEPCCILVSKHLSETADVGKSLCMIHKDLIIKIFDKEDVLALQEQLNNVVRMCTNTNNTSRSITPSSNYSTSDDNFSTILSEDTPVPSKQSETSTEKISGSSTESYGEVSSDASDDGLPIHNQQASIFLQKMRPTHTLLPTGKLSIKDSHSGIDISLQPIFFTRSSLVKVNESPNLRSSRFTKFYTLVQRKYIEALQICQLVWDICGPELCEAFARCRHQYMHALSPEIIPFMSVRS</sequence>
<evidence type="ECO:0000256" key="1">
    <source>
        <dbReference type="SAM" id="MobiDB-lite"/>
    </source>
</evidence>
<protein>
    <submittedName>
        <fullName evidence="3">RNA-directed RNA polymerase, putative</fullName>
    </submittedName>
</protein>
<dbReference type="InterPro" id="IPR007855">
    <property type="entry name" value="RDRP"/>
</dbReference>
<dbReference type="GO" id="GO:0031380">
    <property type="term" value="C:nuclear RNA-directed RNA polymerase complex"/>
    <property type="evidence" value="ECO:0007669"/>
    <property type="project" value="TreeGrafter"/>
</dbReference>
<feature type="region of interest" description="Disordered" evidence="1">
    <location>
        <begin position="1822"/>
        <end position="1877"/>
    </location>
</feature>
<feature type="region of interest" description="Disordered" evidence="1">
    <location>
        <begin position="1528"/>
        <end position="1553"/>
    </location>
</feature>
<reference evidence="3 4" key="1">
    <citation type="journal article" date="2010" name="BMC Genomics">
        <title>Genome analysis and comparative genomics of a Giardia intestinalis assemblage E isolate.</title>
        <authorList>
            <person name="Jerlstrom-Hultqvist J."/>
            <person name="Franzen O."/>
            <person name="Ankarklev J."/>
            <person name="Xu F."/>
            <person name="Nohynkova E."/>
            <person name="Andersson J.O."/>
            <person name="Svard S.G."/>
            <person name="Andersson B."/>
        </authorList>
    </citation>
    <scope>NUCLEOTIDE SEQUENCE [LARGE SCALE GENOMIC DNA]</scope>
    <source>
        <strain evidence="3 4">P15</strain>
    </source>
</reference>
<dbReference type="Pfam" id="PF05183">
    <property type="entry name" value="RdRP"/>
    <property type="match status" value="1"/>
</dbReference>
<feature type="region of interest" description="Disordered" evidence="1">
    <location>
        <begin position="1110"/>
        <end position="1129"/>
    </location>
</feature>
<dbReference type="PANTHER" id="PTHR23079:SF55">
    <property type="entry name" value="RNA-DIRECTED RNA POLYMERASE"/>
    <property type="match status" value="1"/>
</dbReference>
<keyword evidence="3" id="KW-0696">RNA-directed RNA polymerase</keyword>
<gene>
    <name evidence="3" type="ORF">GLP15_3896</name>
</gene>
<feature type="domain" description="RDRP core" evidence="2">
    <location>
        <begin position="217"/>
        <end position="1037"/>
    </location>
</feature>
<dbReference type="GO" id="GO:0030422">
    <property type="term" value="P:siRNA processing"/>
    <property type="evidence" value="ECO:0007669"/>
    <property type="project" value="TreeGrafter"/>
</dbReference>
<comment type="caution">
    <text evidence="3">The sequence shown here is derived from an EMBL/GenBank/DDBJ whole genome shotgun (WGS) entry which is preliminary data.</text>
</comment>
<dbReference type="GO" id="GO:0003723">
    <property type="term" value="F:RNA binding"/>
    <property type="evidence" value="ECO:0007669"/>
    <property type="project" value="UniProtKB-KW"/>
</dbReference>
<dbReference type="InterPro" id="IPR057596">
    <property type="entry name" value="RDRP_core"/>
</dbReference>
<evidence type="ECO:0000259" key="2">
    <source>
        <dbReference type="Pfam" id="PF05183"/>
    </source>
</evidence>
<dbReference type="STRING" id="658858.E1F0K9"/>
<organism evidence="3 4">
    <name type="scientific">Giardia intestinalis (strain P15)</name>
    <name type="common">Giardia lamblia</name>
    <dbReference type="NCBI Taxonomy" id="658858"/>
    <lineage>
        <taxon>Eukaryota</taxon>
        <taxon>Metamonada</taxon>
        <taxon>Diplomonadida</taxon>
        <taxon>Hexamitidae</taxon>
        <taxon>Giardiinae</taxon>
        <taxon>Giardia</taxon>
    </lineage>
</organism>
<proteinExistence type="predicted"/>
<dbReference type="PANTHER" id="PTHR23079">
    <property type="entry name" value="RNA-DEPENDENT RNA POLYMERASE"/>
    <property type="match status" value="1"/>
</dbReference>